<accession>A0A849VTW9</accession>
<dbReference type="AlphaFoldDB" id="A0A849VTW9"/>
<dbReference type="GO" id="GO:0008610">
    <property type="term" value="P:lipid biosynthetic process"/>
    <property type="evidence" value="ECO:0007669"/>
    <property type="project" value="UniProtKB-ARBA"/>
</dbReference>
<feature type="transmembrane region" description="Helical" evidence="1">
    <location>
        <begin position="59"/>
        <end position="78"/>
    </location>
</feature>
<dbReference type="InterPro" id="IPR012171">
    <property type="entry name" value="Fatty_acid_desaturase"/>
</dbReference>
<evidence type="ECO:0000313" key="3">
    <source>
        <dbReference type="EMBL" id="NTS32099.1"/>
    </source>
</evidence>
<dbReference type="PANTHER" id="PTHR19353:SF19">
    <property type="entry name" value="DELTA(5) FATTY ACID DESATURASE C-RELATED"/>
    <property type="match status" value="1"/>
</dbReference>
<evidence type="ECO:0000259" key="2">
    <source>
        <dbReference type="Pfam" id="PF00487"/>
    </source>
</evidence>
<reference evidence="3 4" key="1">
    <citation type="submission" date="2020-05" db="EMBL/GenBank/DDBJ databases">
        <authorList>
            <person name="Kim M.K."/>
        </authorList>
    </citation>
    <scope>NUCLEOTIDE SEQUENCE [LARGE SCALE GENOMIC DNA]</scope>
    <source>
        <strain evidence="3 4">BT25</strain>
    </source>
</reference>
<proteinExistence type="predicted"/>
<sequence length="367" mass="41933">MNTASLAAPTKRDYSLIGRDSRLAVESGLAAAEWYHTDIPRKQMKELMKRSDGPAIRDTIIWLGSMTILAGLGIYFWGSWLCMPFFLAYGVLYGSASDSRWHECGHGTAFKTRWMNDAVYEIACFMIMRNPITWRWSHTRHHTDTVIVGRDPEIAVMRPPDLLRLVLNFFGILDAWHAMTDLVRNASGIVSAGEKTFIPEQEQPKVILVARIWAAIYLATIALSIYMGSILPLMIIGLPRLYGAWHHVMTGLLQHGGLADNVIDHRLNSRTVYMNPVSRFIYWNMNYHVEHHMFPMVPYHALPQLHAMTKHDLPAPNPSILSGYREMIPAFIRQLRNEDYFLKRKLPATAKPYREAFHNETLASAAE</sequence>
<dbReference type="InterPro" id="IPR005804">
    <property type="entry name" value="FA_desaturase_dom"/>
</dbReference>
<protein>
    <submittedName>
        <fullName evidence="3">Fatty acid desaturase family protein</fullName>
    </submittedName>
</protein>
<dbReference type="PANTHER" id="PTHR19353">
    <property type="entry name" value="FATTY ACID DESATURASE 2"/>
    <property type="match status" value="1"/>
</dbReference>
<dbReference type="EMBL" id="JABUMX010000002">
    <property type="protein sequence ID" value="NTS32099.1"/>
    <property type="molecule type" value="Genomic_DNA"/>
</dbReference>
<dbReference type="Proteomes" id="UP000550508">
    <property type="component" value="Unassembled WGS sequence"/>
</dbReference>
<keyword evidence="1" id="KW-0812">Transmembrane</keyword>
<dbReference type="GO" id="GO:0016717">
    <property type="term" value="F:oxidoreductase activity, acting on paired donors, with oxidation of a pair of donors resulting in the reduction of molecular oxygen to two molecules of water"/>
    <property type="evidence" value="ECO:0007669"/>
    <property type="project" value="TreeGrafter"/>
</dbReference>
<evidence type="ECO:0000256" key="1">
    <source>
        <dbReference type="SAM" id="Phobius"/>
    </source>
</evidence>
<name>A0A849VTW9_9HYPH</name>
<dbReference type="RefSeq" id="WP_113280854.1">
    <property type="nucleotide sequence ID" value="NZ_JABUMX010000002.1"/>
</dbReference>
<comment type="caution">
    <text evidence="3">The sequence shown here is derived from an EMBL/GenBank/DDBJ whole genome shotgun (WGS) entry which is preliminary data.</text>
</comment>
<dbReference type="GO" id="GO:0016020">
    <property type="term" value="C:membrane"/>
    <property type="evidence" value="ECO:0007669"/>
    <property type="project" value="TreeGrafter"/>
</dbReference>
<dbReference type="InterPro" id="IPR039393">
    <property type="entry name" value="Rhizopine-oxygenase-like"/>
</dbReference>
<feature type="domain" description="Fatty acid desaturase" evidence="2">
    <location>
        <begin position="79"/>
        <end position="319"/>
    </location>
</feature>
<dbReference type="Pfam" id="PF00487">
    <property type="entry name" value="FA_desaturase"/>
    <property type="match status" value="1"/>
</dbReference>
<dbReference type="CDD" id="cd03511">
    <property type="entry name" value="Rhizopine-oxygenase-like"/>
    <property type="match status" value="1"/>
</dbReference>
<keyword evidence="4" id="KW-1185">Reference proteome</keyword>
<keyword evidence="1" id="KW-0472">Membrane</keyword>
<evidence type="ECO:0000313" key="4">
    <source>
        <dbReference type="Proteomes" id="UP000550508"/>
    </source>
</evidence>
<feature type="transmembrane region" description="Helical" evidence="1">
    <location>
        <begin position="212"/>
        <end position="236"/>
    </location>
</feature>
<organism evidence="3 4">
    <name type="scientific">Phyllobacterium pellucidum</name>
    <dbReference type="NCBI Taxonomy" id="2740464"/>
    <lineage>
        <taxon>Bacteria</taxon>
        <taxon>Pseudomonadati</taxon>
        <taxon>Pseudomonadota</taxon>
        <taxon>Alphaproteobacteria</taxon>
        <taxon>Hyphomicrobiales</taxon>
        <taxon>Phyllobacteriaceae</taxon>
        <taxon>Phyllobacterium</taxon>
    </lineage>
</organism>
<gene>
    <name evidence="3" type="ORF">HQ945_12615</name>
</gene>
<keyword evidence="1" id="KW-1133">Transmembrane helix</keyword>